<feature type="active site" description="Proton donor/acceptor" evidence="6">
    <location>
        <position position="120"/>
    </location>
</feature>
<feature type="active site" description="Tele-phosphohistidine intermediate" evidence="6">
    <location>
        <position position="14"/>
    </location>
</feature>
<accession>A0AA35NME1</accession>
<dbReference type="Gene3D" id="3.40.50.1240">
    <property type="entry name" value="Phosphoglycerate mutase-like"/>
    <property type="match status" value="1"/>
</dbReference>
<feature type="binding site" evidence="7">
    <location>
        <begin position="120"/>
        <end position="123"/>
    </location>
    <ligand>
        <name>substrate</name>
    </ligand>
</feature>
<proteinExistence type="inferred from homology"/>
<dbReference type="GeneID" id="80926998"/>
<name>A0AA35NME1_SACK1</name>
<dbReference type="PANTHER" id="PTHR11931">
    <property type="entry name" value="PHOSPHOGLYCERATE MUTASE"/>
    <property type="match status" value="1"/>
</dbReference>
<dbReference type="HAMAP" id="MF_01039">
    <property type="entry name" value="PGAM_GpmA"/>
    <property type="match status" value="1"/>
</dbReference>
<dbReference type="AlphaFoldDB" id="A0AA35NME1"/>
<dbReference type="SUPFAM" id="SSF53254">
    <property type="entry name" value="Phosphoglycerate mutase-like"/>
    <property type="match status" value="1"/>
</dbReference>
<dbReference type="RefSeq" id="XP_056084973.1">
    <property type="nucleotide sequence ID" value="XM_056231122.1"/>
</dbReference>
<comment type="similarity">
    <text evidence="3 9">Belongs to the phosphoglycerate mutase family. BPG-dependent PGAM subfamily.</text>
</comment>
<dbReference type="GO" id="GO:0004619">
    <property type="term" value="F:phosphoglycerate mutase activity"/>
    <property type="evidence" value="ECO:0007669"/>
    <property type="project" value="UniProtKB-EC"/>
</dbReference>
<keyword evidence="4 9" id="KW-0324">Glycolysis</keyword>
<comment type="pathway">
    <text evidence="2 9">Carbohydrate degradation; glycolysis; pyruvate from D-glyceraldehyde 3-phosphate: step 3/5.</text>
</comment>
<dbReference type="InterPro" id="IPR029033">
    <property type="entry name" value="His_PPase_superfam"/>
</dbReference>
<dbReference type="NCBIfam" id="TIGR01258">
    <property type="entry name" value="pgm_1"/>
    <property type="match status" value="1"/>
</dbReference>
<dbReference type="EC" id="5.4.2.11" evidence="9"/>
<gene>
    <name evidence="10" type="primary">SKDI15G1030</name>
    <name evidence="10" type="ORF">SKDI_15G1030</name>
</gene>
<dbReference type="SMART" id="SM00855">
    <property type="entry name" value="PGAM"/>
    <property type="match status" value="1"/>
</dbReference>
<feature type="binding site" evidence="7">
    <location>
        <position position="131"/>
    </location>
    <ligand>
        <name>substrate</name>
    </ligand>
</feature>
<evidence type="ECO:0000256" key="4">
    <source>
        <dbReference type="ARBA" id="ARBA00023152"/>
    </source>
</evidence>
<protein>
    <recommendedName>
        <fullName evidence="9">Phosphoglycerate mutase</fullName>
        <ecNumber evidence="9">5.4.2.11</ecNumber>
    </recommendedName>
</protein>
<sequence length="303" mass="34700">MTIADTFRLFILRHGQSELNSENIFCGWIDAKLTEKGKSQACHSANLIKQYCESNNISLPQIGYTSRLVRTQQTMDVIFKELGLGHENHVITIDTVINGELHDIGLEGQIPVLQTWRLNERHYGSWQGQRKPNVLKEYGKEKYMYIRRDYNGKPPKVDLNLEMIQEENDQGSSTGYDFKEPNRHLKYGLEEKANERLPESESLCEVVTRLKPFLDATILSIAKKINQESCVIVGHGSSVRSLLKILEGISDEDIKDVDIPNGIPLVIELNRDNFQFVRKFYLDPESAKVNAQMVRDEGFEKNS</sequence>
<keyword evidence="11" id="KW-1185">Reference proteome</keyword>
<dbReference type="PIRSF" id="PIRSF000709">
    <property type="entry name" value="6PFK_2-Ptase"/>
    <property type="match status" value="1"/>
</dbReference>
<dbReference type="PROSITE" id="PS00175">
    <property type="entry name" value="PG_MUTASE"/>
    <property type="match status" value="1"/>
</dbReference>
<feature type="site" description="Transition state stabilizer" evidence="8">
    <location>
        <position position="235"/>
    </location>
</feature>
<evidence type="ECO:0000313" key="11">
    <source>
        <dbReference type="Proteomes" id="UP001162087"/>
    </source>
</evidence>
<dbReference type="Proteomes" id="UP001162087">
    <property type="component" value="Chromosome 15"/>
</dbReference>
<evidence type="ECO:0000256" key="2">
    <source>
        <dbReference type="ARBA" id="ARBA00004798"/>
    </source>
</evidence>
<dbReference type="InterPro" id="IPR005952">
    <property type="entry name" value="Phosphogly_mut1"/>
</dbReference>
<organism evidence="10 11">
    <name type="scientific">Saccharomyces kudriavzevii (strain ATCC MYA-4449 / AS 2.2408 / CBS 8840 / NBRC 1802 / NCYC 2889)</name>
    <name type="common">Yeast</name>
    <dbReference type="NCBI Taxonomy" id="226230"/>
    <lineage>
        <taxon>Eukaryota</taxon>
        <taxon>Fungi</taxon>
        <taxon>Dikarya</taxon>
        <taxon>Ascomycota</taxon>
        <taxon>Saccharomycotina</taxon>
        <taxon>Saccharomycetes</taxon>
        <taxon>Saccharomycetales</taxon>
        <taxon>Saccharomycetaceae</taxon>
        <taxon>Saccharomyces</taxon>
    </lineage>
</organism>
<dbReference type="EMBL" id="OX365910">
    <property type="protein sequence ID" value="CAI4050963.1"/>
    <property type="molecule type" value="Genomic_DNA"/>
</dbReference>
<evidence type="ECO:0000256" key="8">
    <source>
        <dbReference type="PIRSR" id="PIRSR613078-3"/>
    </source>
</evidence>
<comment type="catalytic activity">
    <reaction evidence="1 9">
        <text>(2R)-2-phosphoglycerate = (2R)-3-phosphoglycerate</text>
        <dbReference type="Rhea" id="RHEA:15901"/>
        <dbReference type="ChEBI" id="CHEBI:58272"/>
        <dbReference type="ChEBI" id="CHEBI:58289"/>
        <dbReference type="EC" id="5.4.2.11"/>
    </reaction>
</comment>
<keyword evidence="5 9" id="KW-0413">Isomerase</keyword>
<dbReference type="InterPro" id="IPR001345">
    <property type="entry name" value="PG/BPGM_mutase_AS"/>
</dbReference>
<evidence type="ECO:0000256" key="1">
    <source>
        <dbReference type="ARBA" id="ARBA00000380"/>
    </source>
</evidence>
<evidence type="ECO:0000313" key="10">
    <source>
        <dbReference type="EMBL" id="CAI4050963.1"/>
    </source>
</evidence>
<dbReference type="GO" id="GO:0006096">
    <property type="term" value="P:glycolytic process"/>
    <property type="evidence" value="ECO:0007669"/>
    <property type="project" value="UniProtKB-KW"/>
</dbReference>
<evidence type="ECO:0000256" key="5">
    <source>
        <dbReference type="ARBA" id="ARBA00023235"/>
    </source>
</evidence>
<feature type="binding site" evidence="7">
    <location>
        <begin position="147"/>
        <end position="148"/>
    </location>
    <ligand>
        <name>substrate</name>
    </ligand>
</feature>
<feature type="binding site" evidence="7">
    <location>
        <position position="70"/>
    </location>
    <ligand>
        <name>substrate</name>
    </ligand>
</feature>
<dbReference type="InterPro" id="IPR013078">
    <property type="entry name" value="His_Pase_superF_clade-1"/>
</dbReference>
<evidence type="ECO:0000256" key="7">
    <source>
        <dbReference type="PIRSR" id="PIRSR613078-2"/>
    </source>
</evidence>
<evidence type="ECO:0000256" key="6">
    <source>
        <dbReference type="PIRSR" id="PIRSR613078-1"/>
    </source>
</evidence>
<feature type="binding site" evidence="7">
    <location>
        <begin position="13"/>
        <end position="20"/>
    </location>
    <ligand>
        <name>substrate</name>
    </ligand>
</feature>
<evidence type="ECO:0000256" key="9">
    <source>
        <dbReference type="RuleBase" id="RU004511"/>
    </source>
</evidence>
<dbReference type="CDD" id="cd07067">
    <property type="entry name" value="HP_PGM_like"/>
    <property type="match status" value="1"/>
</dbReference>
<reference evidence="10" key="1">
    <citation type="submission" date="2022-10" db="EMBL/GenBank/DDBJ databases">
        <authorList>
            <person name="Byrne P K."/>
        </authorList>
    </citation>
    <scope>NUCLEOTIDE SEQUENCE</scope>
    <source>
        <strain evidence="10">IFO1802</strain>
    </source>
</reference>
<dbReference type="Pfam" id="PF00300">
    <property type="entry name" value="His_Phos_1"/>
    <property type="match status" value="2"/>
</dbReference>
<evidence type="ECO:0000256" key="3">
    <source>
        <dbReference type="ARBA" id="ARBA00006717"/>
    </source>
</evidence>